<name>A0ABU6CXG4_9GAMM</name>
<gene>
    <name evidence="2" type="ORF">VSS37_10655</name>
</gene>
<dbReference type="CDD" id="cd03814">
    <property type="entry name" value="GT4-like"/>
    <property type="match status" value="1"/>
</dbReference>
<dbReference type="Pfam" id="PF13692">
    <property type="entry name" value="Glyco_trans_1_4"/>
    <property type="match status" value="1"/>
</dbReference>
<sequence length="404" mass="45631">MQDYVIVTAPNLKLIQRNTRLAVVTETWPPEVNGVANTIYRLVEGLRAHGGYHIQLVRPRQNPRERATQTEGFQEYLVNGLTLPFYREVRLGFPQYNALKRQWKKQRPDIVQIVTEGPLGYSAMKAAKKLGIPVISDFHTNFDQYSRYYRLSSFFNLAKRYLRHVHNQTLVTLVPTQELSQQLAASGYEKLDILARGIDSGLFNPQRRSEHLRAQLGLRPDQLLVTLVTRMAQEKNLDLAFAAFRAIQQVVPDAHFLLVGDGPERKRLQELHPDCLFAGMRRGVELAEHYASGDLFLYPSTSETFGNVIMEAMACGLPVVTFDYAAAREHIRSGDNGMAVLLDDNDAFIQASVALAQDAALRQRMGTAATLTAHDLSWEKVVRRLHDTIQTVLHEVSHETVTSA</sequence>
<comment type="caution">
    <text evidence="2">The sequence shown here is derived from an EMBL/GenBank/DDBJ whole genome shotgun (WGS) entry which is preliminary data.</text>
</comment>
<evidence type="ECO:0000313" key="2">
    <source>
        <dbReference type="EMBL" id="MEB4591440.1"/>
    </source>
</evidence>
<reference evidence="3" key="1">
    <citation type="submission" date="2023-07" db="EMBL/GenBank/DDBJ databases">
        <title>The carbon used by Thiothrix.</title>
        <authorList>
            <person name="Chen L."/>
        </authorList>
    </citation>
    <scope>NUCLEOTIDE SEQUENCE [LARGE SCALE GENOMIC DNA]</scope>
</reference>
<dbReference type="EC" id="2.4.-.-" evidence="2"/>
<evidence type="ECO:0000259" key="1">
    <source>
        <dbReference type="Pfam" id="PF13439"/>
    </source>
</evidence>
<dbReference type="RefSeq" id="WP_324695040.1">
    <property type="nucleotide sequence ID" value="NZ_JAYMYJ010000105.1"/>
</dbReference>
<keyword evidence="2" id="KW-0808">Transferase</keyword>
<dbReference type="InterPro" id="IPR050194">
    <property type="entry name" value="Glycosyltransferase_grp1"/>
</dbReference>
<keyword evidence="3" id="KW-1185">Reference proteome</keyword>
<accession>A0ABU6CXG4</accession>
<organism evidence="2 3">
    <name type="scientific">Candidatus Thiothrix phosphatis</name>
    <dbReference type="NCBI Taxonomy" id="3112415"/>
    <lineage>
        <taxon>Bacteria</taxon>
        <taxon>Pseudomonadati</taxon>
        <taxon>Pseudomonadota</taxon>
        <taxon>Gammaproteobacteria</taxon>
        <taxon>Thiotrichales</taxon>
        <taxon>Thiotrichaceae</taxon>
        <taxon>Thiothrix</taxon>
    </lineage>
</organism>
<dbReference type="Proteomes" id="UP001308005">
    <property type="component" value="Unassembled WGS sequence"/>
</dbReference>
<dbReference type="Pfam" id="PF13439">
    <property type="entry name" value="Glyco_transf_4"/>
    <property type="match status" value="1"/>
</dbReference>
<dbReference type="EMBL" id="JAYMYJ010000105">
    <property type="protein sequence ID" value="MEB4591440.1"/>
    <property type="molecule type" value="Genomic_DNA"/>
</dbReference>
<evidence type="ECO:0000313" key="3">
    <source>
        <dbReference type="Proteomes" id="UP001308005"/>
    </source>
</evidence>
<feature type="domain" description="Glycosyltransferase subfamily 4-like N-terminal" evidence="1">
    <location>
        <begin position="32"/>
        <end position="199"/>
    </location>
</feature>
<dbReference type="PANTHER" id="PTHR45947">
    <property type="entry name" value="SULFOQUINOVOSYL TRANSFERASE SQD2"/>
    <property type="match status" value="1"/>
</dbReference>
<keyword evidence="2" id="KW-0328">Glycosyltransferase</keyword>
<dbReference type="InterPro" id="IPR028098">
    <property type="entry name" value="Glyco_trans_4-like_N"/>
</dbReference>
<dbReference type="GO" id="GO:0016757">
    <property type="term" value="F:glycosyltransferase activity"/>
    <property type="evidence" value="ECO:0007669"/>
    <property type="project" value="UniProtKB-KW"/>
</dbReference>
<proteinExistence type="predicted"/>
<protein>
    <submittedName>
        <fullName evidence="2">Glycosyltransferase family 1 protein</fullName>
        <ecNumber evidence="2">2.4.-.-</ecNumber>
    </submittedName>
</protein>
<dbReference type="Gene3D" id="3.40.50.2000">
    <property type="entry name" value="Glycogen Phosphorylase B"/>
    <property type="match status" value="2"/>
</dbReference>
<reference evidence="2 3" key="2">
    <citation type="submission" date="2024-01" db="EMBL/GenBank/DDBJ databases">
        <authorList>
            <person name="Xie X."/>
        </authorList>
    </citation>
    <scope>NUCLEOTIDE SEQUENCE [LARGE SCALE GENOMIC DNA]</scope>
    <source>
        <strain evidence="2">SCUT-1</strain>
    </source>
</reference>
<dbReference type="SUPFAM" id="SSF53756">
    <property type="entry name" value="UDP-Glycosyltransferase/glycogen phosphorylase"/>
    <property type="match status" value="1"/>
</dbReference>
<dbReference type="PANTHER" id="PTHR45947:SF3">
    <property type="entry name" value="SULFOQUINOVOSYL TRANSFERASE SQD2"/>
    <property type="match status" value="1"/>
</dbReference>